<evidence type="ECO:0000259" key="5">
    <source>
        <dbReference type="PROSITE" id="PS50280"/>
    </source>
</evidence>
<keyword evidence="7" id="KW-1185">Reference proteome</keyword>
<sequence>MAEDSTVESAIAAAALADSHKKEGNALYHAQDYVGAVLKYQAAVDAGPPREALPMLYQNMSAAKYQLKQYAESIEDATKAIMIDPTFLKAHLRRGKALAALGNWHQARNAYAAAIAVTPNSTEAQIGRIEAEQALVAQYYKPYNETMTNAQVRYINPTRGKGVVTLKELQYGTEVFHEAPVVSHRFVGAEENSAIPACSHCLQTRLTPDMMGPFAVLHSEVYPSGTPSFLSCEKCFVPYEQYCSAKCRTQAWDDYHSVFCAKDRELAKIHPITELYALCRKHNRTNPLIIARAFAMSLTGVTSGRFSNMQDTFQRFGNFIASEEQTPHDAEEFALILNAFSPPHRKLMEIVLTIQNFRMLDGAIMRNAQRLNPVSDLHAMIDRLAQIDAHKLAAVLGKIGFKIPQLPGLRMSTPMRSLTVSGSGLFEIGNTMNHSCQPNVVSMTRATDFTLSVVAVATIPVNTEVCISYIDTDLPKAKRQAALEELYYFSCSCAKCQSED</sequence>
<dbReference type="AlphaFoldDB" id="A0A0D2VNV0"/>
<dbReference type="PROSITE" id="PS50280">
    <property type="entry name" value="SET"/>
    <property type="match status" value="1"/>
</dbReference>
<dbReference type="Gene3D" id="1.25.40.10">
    <property type="entry name" value="Tetratricopeptide repeat domain"/>
    <property type="match status" value="1"/>
</dbReference>
<dbReference type="SUPFAM" id="SSF48452">
    <property type="entry name" value="TPR-like"/>
    <property type="match status" value="1"/>
</dbReference>
<feature type="domain" description="SET" evidence="5">
    <location>
        <begin position="148"/>
        <end position="470"/>
    </location>
</feature>
<name>A0A0D2VNV0_CAPO3</name>
<dbReference type="STRING" id="595528.A0A0D2VNV0"/>
<dbReference type="InterPro" id="IPR046341">
    <property type="entry name" value="SET_dom_sf"/>
</dbReference>
<feature type="repeat" description="TPR" evidence="4">
    <location>
        <begin position="88"/>
        <end position="121"/>
    </location>
</feature>
<keyword evidence="2" id="KW-0808">Transferase</keyword>
<evidence type="ECO:0000256" key="4">
    <source>
        <dbReference type="PROSITE-ProRule" id="PRU00339"/>
    </source>
</evidence>
<evidence type="ECO:0000256" key="2">
    <source>
        <dbReference type="ARBA" id="ARBA00022679"/>
    </source>
</evidence>
<dbReference type="RefSeq" id="XP_011270274.1">
    <property type="nucleotide sequence ID" value="XM_011271972.1"/>
</dbReference>
<protein>
    <recommendedName>
        <fullName evidence="5">SET domain-containing protein</fullName>
    </recommendedName>
</protein>
<dbReference type="PROSITE" id="PS50005">
    <property type="entry name" value="TPR"/>
    <property type="match status" value="1"/>
</dbReference>
<dbReference type="Gene3D" id="2.170.270.10">
    <property type="entry name" value="SET domain"/>
    <property type="match status" value="1"/>
</dbReference>
<dbReference type="EMBL" id="KE346363">
    <property type="protein sequence ID" value="KJE92047.1"/>
    <property type="molecule type" value="Genomic_DNA"/>
</dbReference>
<proteinExistence type="predicted"/>
<dbReference type="InterPro" id="IPR011990">
    <property type="entry name" value="TPR-like_helical_dom_sf"/>
</dbReference>
<dbReference type="Proteomes" id="UP000008743">
    <property type="component" value="Unassembled WGS sequence"/>
</dbReference>
<gene>
    <name evidence="6" type="ORF">CAOG_008663</name>
</gene>
<evidence type="ECO:0000256" key="3">
    <source>
        <dbReference type="ARBA" id="ARBA00022691"/>
    </source>
</evidence>
<dbReference type="InterPro" id="IPR001214">
    <property type="entry name" value="SET_dom"/>
</dbReference>
<evidence type="ECO:0000256" key="1">
    <source>
        <dbReference type="ARBA" id="ARBA00022603"/>
    </source>
</evidence>
<dbReference type="OrthoDB" id="2423701at2759"/>
<organism evidence="6 7">
    <name type="scientific">Capsaspora owczarzaki (strain ATCC 30864)</name>
    <dbReference type="NCBI Taxonomy" id="595528"/>
    <lineage>
        <taxon>Eukaryota</taxon>
        <taxon>Filasterea</taxon>
        <taxon>Capsaspora</taxon>
    </lineage>
</organism>
<accession>A0A0D2VNV0</accession>
<dbReference type="InterPro" id="IPR019734">
    <property type="entry name" value="TPR_rpt"/>
</dbReference>
<dbReference type="GO" id="GO:0045814">
    <property type="term" value="P:negative regulation of gene expression, epigenetic"/>
    <property type="evidence" value="ECO:0007669"/>
    <property type="project" value="TreeGrafter"/>
</dbReference>
<dbReference type="PANTHER" id="PTHR46402">
    <property type="entry name" value="SET AND MYND DOMAIN-CONTAINING PROTEIN 5"/>
    <property type="match status" value="1"/>
</dbReference>
<dbReference type="eggNOG" id="KOG2084">
    <property type="taxonomic scope" value="Eukaryota"/>
</dbReference>
<dbReference type="SUPFAM" id="SSF82199">
    <property type="entry name" value="SET domain"/>
    <property type="match status" value="1"/>
</dbReference>
<dbReference type="Gene3D" id="6.10.140.2220">
    <property type="match status" value="1"/>
</dbReference>
<evidence type="ECO:0000313" key="7">
    <source>
        <dbReference type="Proteomes" id="UP000008743"/>
    </source>
</evidence>
<dbReference type="GO" id="GO:0032259">
    <property type="term" value="P:methylation"/>
    <property type="evidence" value="ECO:0007669"/>
    <property type="project" value="UniProtKB-KW"/>
</dbReference>
<dbReference type="SMART" id="SM00028">
    <property type="entry name" value="TPR"/>
    <property type="match status" value="3"/>
</dbReference>
<evidence type="ECO:0000313" key="6">
    <source>
        <dbReference type="EMBL" id="KJE92047.1"/>
    </source>
</evidence>
<dbReference type="PhylomeDB" id="A0A0D2VNV0"/>
<dbReference type="GO" id="GO:0042799">
    <property type="term" value="F:histone H4K20 methyltransferase activity"/>
    <property type="evidence" value="ECO:0007669"/>
    <property type="project" value="TreeGrafter"/>
</dbReference>
<keyword evidence="3" id="KW-0949">S-adenosyl-L-methionine</keyword>
<reference evidence="7" key="1">
    <citation type="submission" date="2011-02" db="EMBL/GenBank/DDBJ databases">
        <title>The Genome Sequence of Capsaspora owczarzaki ATCC 30864.</title>
        <authorList>
            <person name="Russ C."/>
            <person name="Cuomo C."/>
            <person name="Burger G."/>
            <person name="Gray M.W."/>
            <person name="Holland P.W.H."/>
            <person name="King N."/>
            <person name="Lang F.B.F."/>
            <person name="Roger A.J."/>
            <person name="Ruiz-Trillo I."/>
            <person name="Young S.K."/>
            <person name="Zeng Q."/>
            <person name="Gargeya S."/>
            <person name="Alvarado L."/>
            <person name="Berlin A."/>
            <person name="Chapman S.B."/>
            <person name="Chen Z."/>
            <person name="Freedman E."/>
            <person name="Gellesch M."/>
            <person name="Goldberg J."/>
            <person name="Griggs A."/>
            <person name="Gujja S."/>
            <person name="Heilman E."/>
            <person name="Heiman D."/>
            <person name="Howarth C."/>
            <person name="Mehta T."/>
            <person name="Neiman D."/>
            <person name="Pearson M."/>
            <person name="Roberts A."/>
            <person name="Saif S."/>
            <person name="Shea T."/>
            <person name="Shenoy N."/>
            <person name="Sisk P."/>
            <person name="Stolte C."/>
            <person name="Sykes S."/>
            <person name="White J."/>
            <person name="Yandava C."/>
            <person name="Haas B."/>
            <person name="Nusbaum C."/>
            <person name="Birren B."/>
        </authorList>
    </citation>
    <scope>NUCLEOTIDE SEQUENCE</scope>
    <source>
        <strain evidence="7">ATCC 30864</strain>
    </source>
</reference>
<dbReference type="PANTHER" id="PTHR46402:SF2">
    <property type="entry name" value="HISTONE-LYSINE N-TRIMETHYLTRANSFERASE SMYD5"/>
    <property type="match status" value="1"/>
</dbReference>
<keyword evidence="1" id="KW-0489">Methyltransferase</keyword>
<dbReference type="CDD" id="cd20071">
    <property type="entry name" value="SET_SMYD"/>
    <property type="match status" value="1"/>
</dbReference>
<dbReference type="InParanoid" id="A0A0D2VNV0"/>
<dbReference type="Pfam" id="PF00856">
    <property type="entry name" value="SET"/>
    <property type="match status" value="1"/>
</dbReference>
<keyword evidence="4" id="KW-0802">TPR repeat</keyword>